<dbReference type="Gene3D" id="3.40.630.30">
    <property type="match status" value="1"/>
</dbReference>
<reference evidence="1 2" key="1">
    <citation type="submission" date="2016-05" db="EMBL/GenBank/DDBJ databases">
        <title>Single-cell genome of chain-forming Candidatus Thiomargarita nelsonii and comparison to other large sulfur-oxidizing bacteria.</title>
        <authorList>
            <person name="Winkel M."/>
            <person name="Salman V."/>
            <person name="Woyke T."/>
            <person name="Schulz-Vogt H."/>
            <person name="Richter M."/>
            <person name="Flood B."/>
            <person name="Bailey J."/>
            <person name="Amann R."/>
            <person name="Mussmann M."/>
        </authorList>
    </citation>
    <scope>NUCLEOTIDE SEQUENCE [LARGE SCALE GENOMIC DNA]</scope>
    <source>
        <strain evidence="1 2">THI036</strain>
    </source>
</reference>
<gene>
    <name evidence="1" type="ORF">THIOM_000241</name>
</gene>
<dbReference type="PANTHER" id="PTHR47017">
    <property type="entry name" value="ACYL-COA"/>
    <property type="match status" value="1"/>
</dbReference>
<dbReference type="EMBL" id="LUTY01000101">
    <property type="protein sequence ID" value="OAD23916.1"/>
    <property type="molecule type" value="Genomic_DNA"/>
</dbReference>
<proteinExistence type="predicted"/>
<dbReference type="InterPro" id="IPR007434">
    <property type="entry name" value="FemAB-like"/>
</dbReference>
<organism evidence="1 2">
    <name type="scientific">Candidatus Thiomargarita nelsonii</name>
    <dbReference type="NCBI Taxonomy" id="1003181"/>
    <lineage>
        <taxon>Bacteria</taxon>
        <taxon>Pseudomonadati</taxon>
        <taxon>Pseudomonadota</taxon>
        <taxon>Gammaproteobacteria</taxon>
        <taxon>Thiotrichales</taxon>
        <taxon>Thiotrichaceae</taxon>
        <taxon>Thiomargarita</taxon>
    </lineage>
</organism>
<accession>A0A176S7P6</accession>
<keyword evidence="2" id="KW-1185">Reference proteome</keyword>
<evidence type="ECO:0000313" key="1">
    <source>
        <dbReference type="EMBL" id="OAD23916.1"/>
    </source>
</evidence>
<dbReference type="PATRIC" id="fig|1003181.4.peg.359"/>
<sequence>MFEKVAPILLESSIALAQKTGASGCHILFPQKNQHEWLQQQGWFSRHDCQFHWHNQAYTDFEEFLGKLKAKKRKNIHKERLSIKKSGIKLRVLDGYTASSTDWRHFSHFYNALFERKWGVATLNEAFFCDVAEKLPEQTILVLADKGNKCIAGALMYCSDTTLYGRLWGCIEPVENLHFEACYYLGIEYCIEKGLQIFEPGAQGEHKVARGFVPTLTQSSHWLSDNPFQQAISQYVKHEQEAVADYIAEINQHIPYKTETY</sequence>
<protein>
    <submittedName>
        <fullName evidence="1">Protein containing DUF482</fullName>
    </submittedName>
</protein>
<dbReference type="InterPro" id="IPR016181">
    <property type="entry name" value="Acyl_CoA_acyltransferase"/>
</dbReference>
<name>A0A176S7P6_9GAMM</name>
<dbReference type="PANTHER" id="PTHR47017:SF1">
    <property type="entry name" value="ACYL-COA"/>
    <property type="match status" value="1"/>
</dbReference>
<dbReference type="SUPFAM" id="SSF55729">
    <property type="entry name" value="Acyl-CoA N-acyltransferases (Nat)"/>
    <property type="match status" value="1"/>
</dbReference>
<dbReference type="Proteomes" id="UP000076962">
    <property type="component" value="Unassembled WGS sequence"/>
</dbReference>
<dbReference type="Pfam" id="PF04339">
    <property type="entry name" value="FemAB_like"/>
    <property type="match status" value="1"/>
</dbReference>
<comment type="caution">
    <text evidence="1">The sequence shown here is derived from an EMBL/GenBank/DDBJ whole genome shotgun (WGS) entry which is preliminary data.</text>
</comment>
<evidence type="ECO:0000313" key="2">
    <source>
        <dbReference type="Proteomes" id="UP000076962"/>
    </source>
</evidence>
<dbReference type="AlphaFoldDB" id="A0A176S7P6"/>